<dbReference type="AlphaFoldDB" id="A0A4S8P8G9"/>
<keyword evidence="3" id="KW-1185">Reference proteome</keyword>
<protein>
    <submittedName>
        <fullName evidence="2">Uncharacterized protein</fullName>
    </submittedName>
</protein>
<accession>A0A4S8P8G9</accession>
<keyword evidence="1" id="KW-0472">Membrane</keyword>
<evidence type="ECO:0000256" key="1">
    <source>
        <dbReference type="SAM" id="Phobius"/>
    </source>
</evidence>
<evidence type="ECO:0000313" key="3">
    <source>
        <dbReference type="Proteomes" id="UP000305792"/>
    </source>
</evidence>
<keyword evidence="1" id="KW-1133">Transmembrane helix</keyword>
<organism evidence="2 3">
    <name type="scientific">Glycomyces paridis</name>
    <dbReference type="NCBI Taxonomy" id="2126555"/>
    <lineage>
        <taxon>Bacteria</taxon>
        <taxon>Bacillati</taxon>
        <taxon>Actinomycetota</taxon>
        <taxon>Actinomycetes</taxon>
        <taxon>Glycomycetales</taxon>
        <taxon>Glycomycetaceae</taxon>
        <taxon>Glycomyces</taxon>
    </lineage>
</organism>
<reference evidence="2 3" key="1">
    <citation type="journal article" date="2018" name="Int. J. Syst. Evol. Microbiol.">
        <title>Glycomyces paridis sp. nov., isolated from the medicinal plant Paris polyphylla.</title>
        <authorList>
            <person name="Fang X.M."/>
            <person name="Bai J.L."/>
            <person name="Su J."/>
            <person name="Zhao L.L."/>
            <person name="Liu H.Y."/>
            <person name="Ma B.P."/>
            <person name="Zhang Y.Q."/>
            <person name="Yu L.Y."/>
        </authorList>
    </citation>
    <scope>NUCLEOTIDE SEQUENCE [LARGE SCALE GENOMIC DNA]</scope>
    <source>
        <strain evidence="2 3">CPCC 204357</strain>
    </source>
</reference>
<sequence length="97" mass="10741">MNPDLILWVGGGAVFGAVVMALALLVRRRPVETPTAAYDVIDEYFDEAIKDLLPMFIADFPGIPLGDTEEGVIRDIERGLASEDPDFIRLFHRGDTH</sequence>
<keyword evidence="1" id="KW-0812">Transmembrane</keyword>
<feature type="transmembrane region" description="Helical" evidence="1">
    <location>
        <begin position="6"/>
        <end position="26"/>
    </location>
</feature>
<comment type="caution">
    <text evidence="2">The sequence shown here is derived from an EMBL/GenBank/DDBJ whole genome shotgun (WGS) entry which is preliminary data.</text>
</comment>
<gene>
    <name evidence="2" type="ORF">E9998_19755</name>
</gene>
<name>A0A4S8P8G9_9ACTN</name>
<proteinExistence type="predicted"/>
<dbReference type="EMBL" id="STGX01000016">
    <property type="protein sequence ID" value="THV25971.1"/>
    <property type="molecule type" value="Genomic_DNA"/>
</dbReference>
<evidence type="ECO:0000313" key="2">
    <source>
        <dbReference type="EMBL" id="THV25971.1"/>
    </source>
</evidence>
<dbReference type="Proteomes" id="UP000305792">
    <property type="component" value="Unassembled WGS sequence"/>
</dbReference>
<dbReference type="RefSeq" id="WP_136531419.1">
    <property type="nucleotide sequence ID" value="NZ_STGX01000016.1"/>
</dbReference>